<comment type="caution">
    <text evidence="2">The sequence shown here is derived from an EMBL/GenBank/DDBJ whole genome shotgun (WGS) entry which is preliminary data.</text>
</comment>
<accession>A0A392PW42</accession>
<reference evidence="2 3" key="1">
    <citation type="journal article" date="2018" name="Front. Plant Sci.">
        <title>Red Clover (Trifolium pratense) and Zigzag Clover (T. medium) - A Picture of Genomic Similarities and Differences.</title>
        <authorList>
            <person name="Dluhosova J."/>
            <person name="Istvanek J."/>
            <person name="Nedelnik J."/>
            <person name="Repkova J."/>
        </authorList>
    </citation>
    <scope>NUCLEOTIDE SEQUENCE [LARGE SCALE GENOMIC DNA]</scope>
    <source>
        <strain evidence="3">cv. 10/8</strain>
        <tissue evidence="2">Leaf</tissue>
    </source>
</reference>
<dbReference type="Proteomes" id="UP000265520">
    <property type="component" value="Unassembled WGS sequence"/>
</dbReference>
<proteinExistence type="predicted"/>
<keyword evidence="3" id="KW-1185">Reference proteome</keyword>
<evidence type="ECO:0000256" key="1">
    <source>
        <dbReference type="SAM" id="MobiDB-lite"/>
    </source>
</evidence>
<protein>
    <submittedName>
        <fullName evidence="2">Uncharacterized protein</fullName>
    </submittedName>
</protein>
<feature type="region of interest" description="Disordered" evidence="1">
    <location>
        <begin position="41"/>
        <end position="119"/>
    </location>
</feature>
<sequence length="170" mass="18136">RMRTVSEGDWLSYLTKSSQKKLEPKALVSPEVQLVVGETDVAKGAKRRRRGETARSSKALKKNNGSSIQVVDLEADGSQPSSPQPKGGRALRSRTSIPVKTTGDDTSTHEGVSGAPKDTTVKDVIENVIKETEAIKDVVPSPVASATAVRINHRPGISLLILSLLLSVLC</sequence>
<feature type="non-terminal residue" evidence="2">
    <location>
        <position position="1"/>
    </location>
</feature>
<evidence type="ECO:0000313" key="3">
    <source>
        <dbReference type="Proteomes" id="UP000265520"/>
    </source>
</evidence>
<name>A0A392PW42_9FABA</name>
<dbReference type="EMBL" id="LXQA010100304">
    <property type="protein sequence ID" value="MCI16318.1"/>
    <property type="molecule type" value="Genomic_DNA"/>
</dbReference>
<organism evidence="2 3">
    <name type="scientific">Trifolium medium</name>
    <dbReference type="NCBI Taxonomy" id="97028"/>
    <lineage>
        <taxon>Eukaryota</taxon>
        <taxon>Viridiplantae</taxon>
        <taxon>Streptophyta</taxon>
        <taxon>Embryophyta</taxon>
        <taxon>Tracheophyta</taxon>
        <taxon>Spermatophyta</taxon>
        <taxon>Magnoliopsida</taxon>
        <taxon>eudicotyledons</taxon>
        <taxon>Gunneridae</taxon>
        <taxon>Pentapetalae</taxon>
        <taxon>rosids</taxon>
        <taxon>fabids</taxon>
        <taxon>Fabales</taxon>
        <taxon>Fabaceae</taxon>
        <taxon>Papilionoideae</taxon>
        <taxon>50 kb inversion clade</taxon>
        <taxon>NPAAA clade</taxon>
        <taxon>Hologalegina</taxon>
        <taxon>IRL clade</taxon>
        <taxon>Trifolieae</taxon>
        <taxon>Trifolium</taxon>
    </lineage>
</organism>
<evidence type="ECO:0000313" key="2">
    <source>
        <dbReference type="EMBL" id="MCI16318.1"/>
    </source>
</evidence>
<dbReference type="AlphaFoldDB" id="A0A392PW42"/>